<accession>A0ABQ5P870</accession>
<evidence type="ECO:0000313" key="1">
    <source>
        <dbReference type="EMBL" id="GLF98789.1"/>
    </source>
</evidence>
<organism evidence="1 2">
    <name type="scientific">Streptomyces yaizuensis</name>
    <dbReference type="NCBI Taxonomy" id="2989713"/>
    <lineage>
        <taxon>Bacteria</taxon>
        <taxon>Bacillati</taxon>
        <taxon>Actinomycetota</taxon>
        <taxon>Actinomycetes</taxon>
        <taxon>Kitasatosporales</taxon>
        <taxon>Streptomycetaceae</taxon>
        <taxon>Streptomyces</taxon>
    </lineage>
</organism>
<evidence type="ECO:0000313" key="2">
    <source>
        <dbReference type="Proteomes" id="UP001291653"/>
    </source>
</evidence>
<keyword evidence="2" id="KW-1185">Reference proteome</keyword>
<protein>
    <submittedName>
        <fullName evidence="1">DUF1702 family protein</fullName>
    </submittedName>
</protein>
<gene>
    <name evidence="1" type="ORF">SYYSPA8_30850</name>
</gene>
<dbReference type="Proteomes" id="UP001291653">
    <property type="component" value="Unassembled WGS sequence"/>
</dbReference>
<comment type="caution">
    <text evidence="1">The sequence shown here is derived from an EMBL/GenBank/DDBJ whole genome shotgun (WGS) entry which is preliminary data.</text>
</comment>
<proteinExistence type="predicted"/>
<dbReference type="EMBL" id="BSBI01000016">
    <property type="protein sequence ID" value="GLF98789.1"/>
    <property type="molecule type" value="Genomic_DNA"/>
</dbReference>
<dbReference type="InterPro" id="IPR012964">
    <property type="entry name" value="DUF1702"/>
</dbReference>
<name>A0ABQ5P870_9ACTN</name>
<sequence>METVGRSFLEGYGHAVGTRTVAELEHCLAGVPERFRGFAYEGAAMGATVLDAIPGTGGRRLAALLSGQGRHHVYMAYVGIGWALARLPRPLWPDIGRTDPLIRWLILDGYGFHQAYFHTDRYVRDQRPSTGLGWPWGPAGYLQNAVDQGIGRAVWFVAGTDPDLAATLIEKFPHQRRPDLFSGTGLAAAYACGARADELEQLAHRAGPYRPQLLQGVAFAAEARELAGLTVEQNRLAVRTLTGLEPKEAALVCRRTRPQGPATGDDYERWRRAIADEITSRGERQNP</sequence>
<reference evidence="1 2" key="1">
    <citation type="submission" date="2022-10" db="EMBL/GenBank/DDBJ databases">
        <title>Draft genome sequence of Streptomyces sp. YSPA8.</title>
        <authorList>
            <person name="Moriuchi R."/>
            <person name="Dohra H."/>
            <person name="Yamamura H."/>
            <person name="Kodani S."/>
        </authorList>
    </citation>
    <scope>NUCLEOTIDE SEQUENCE [LARGE SCALE GENOMIC DNA]</scope>
    <source>
        <strain evidence="1 2">YSPA8</strain>
    </source>
</reference>
<dbReference type="Pfam" id="PF08012">
    <property type="entry name" value="DUF1702"/>
    <property type="match status" value="1"/>
</dbReference>